<dbReference type="PATRIC" id="fig|1121362.3.peg.466"/>
<evidence type="ECO:0000256" key="4">
    <source>
        <dbReference type="RuleBase" id="RU003704"/>
    </source>
</evidence>
<dbReference type="PANTHER" id="PTHR10584:SF157">
    <property type="entry name" value="SULFOFRUCTOSE KINASE"/>
    <property type="match status" value="1"/>
</dbReference>
<proteinExistence type="inferred from homology"/>
<dbReference type="PRINTS" id="PR00990">
    <property type="entry name" value="RIBOKINASE"/>
</dbReference>
<dbReference type="InterPro" id="IPR029056">
    <property type="entry name" value="Ribokinase-like"/>
</dbReference>
<sequence>MVDSTILVMGQIGRDLILTVEQFPGAGGSVDVGTRHEILGGKGVNQAVGMVQLGAPVTLLGVTGADPAGEGLLRSLRDDGIGAEWVVRRGVSALLLDVVDADGERRLLEHVPDESLLGVDDVRGAEEAFRAADTVCLQLQQPAATLLEAARLAVDAGARVVLDGAVTDPEKQGLLSAASVVRADAHEAQLLTGVAMRDSGAAVNTARSLIDGGVEVVAFGVEGVGDIVAWDGGHRFFPFGQGKADVTGGGDAFLAGLVVGLRAGCAPGEAGELAAACRDSAVQRLGGRPDLTGLAPTNSRVG</sequence>
<dbReference type="RefSeq" id="WP_015399904.1">
    <property type="nucleotide sequence ID" value="NC_020302.1"/>
</dbReference>
<evidence type="ECO:0000259" key="5">
    <source>
        <dbReference type="Pfam" id="PF00294"/>
    </source>
</evidence>
<keyword evidence="7" id="KW-1185">Reference proteome</keyword>
<dbReference type="STRING" id="1121362.A605_02335"/>
<dbReference type="PROSITE" id="PS00583">
    <property type="entry name" value="PFKB_KINASES_1"/>
    <property type="match status" value="1"/>
</dbReference>
<evidence type="ECO:0000313" key="7">
    <source>
        <dbReference type="Proteomes" id="UP000011723"/>
    </source>
</evidence>
<feature type="domain" description="Carbohydrate kinase PfkB" evidence="5">
    <location>
        <begin position="5"/>
        <end position="288"/>
    </location>
</feature>
<name>M1P4D4_9CORY</name>
<dbReference type="Gene3D" id="3.40.1190.20">
    <property type="match status" value="1"/>
</dbReference>
<dbReference type="KEGG" id="chn:A605_02335"/>
<dbReference type="InterPro" id="IPR002139">
    <property type="entry name" value="Ribo/fructo_kinase"/>
</dbReference>
<keyword evidence="3 4" id="KW-0418">Kinase</keyword>
<dbReference type="OrthoDB" id="7946249at2"/>
<gene>
    <name evidence="6" type="ORF">A605_02335</name>
</gene>
<protein>
    <submittedName>
        <fullName evidence="6">Kinase, PfkB family protein</fullName>
    </submittedName>
</protein>
<keyword evidence="2 4" id="KW-0808">Transferase</keyword>
<dbReference type="GO" id="GO:0016301">
    <property type="term" value="F:kinase activity"/>
    <property type="evidence" value="ECO:0007669"/>
    <property type="project" value="UniProtKB-KW"/>
</dbReference>
<accession>M1P4D4</accession>
<dbReference type="PANTHER" id="PTHR10584">
    <property type="entry name" value="SUGAR KINASE"/>
    <property type="match status" value="1"/>
</dbReference>
<organism evidence="6 7">
    <name type="scientific">Corynebacterium halotolerans YIM 70093 = DSM 44683</name>
    <dbReference type="NCBI Taxonomy" id="1121362"/>
    <lineage>
        <taxon>Bacteria</taxon>
        <taxon>Bacillati</taxon>
        <taxon>Actinomycetota</taxon>
        <taxon>Actinomycetes</taxon>
        <taxon>Mycobacteriales</taxon>
        <taxon>Corynebacteriaceae</taxon>
        <taxon>Corynebacterium</taxon>
    </lineage>
</organism>
<dbReference type="EMBL" id="CP003697">
    <property type="protein sequence ID" value="AGF71481.1"/>
    <property type="molecule type" value="Genomic_DNA"/>
</dbReference>
<comment type="similarity">
    <text evidence="1 4">Belongs to the carbohydrate kinase PfkB family.</text>
</comment>
<dbReference type="Pfam" id="PF00294">
    <property type="entry name" value="PfkB"/>
    <property type="match status" value="1"/>
</dbReference>
<dbReference type="eggNOG" id="COG0524">
    <property type="taxonomic scope" value="Bacteria"/>
</dbReference>
<dbReference type="AlphaFoldDB" id="M1P4D4"/>
<dbReference type="Proteomes" id="UP000011723">
    <property type="component" value="Chromosome"/>
</dbReference>
<evidence type="ECO:0000256" key="2">
    <source>
        <dbReference type="ARBA" id="ARBA00022679"/>
    </source>
</evidence>
<dbReference type="GO" id="GO:0006796">
    <property type="term" value="P:phosphate-containing compound metabolic process"/>
    <property type="evidence" value="ECO:0007669"/>
    <property type="project" value="UniProtKB-ARBA"/>
</dbReference>
<dbReference type="PROSITE" id="PS00584">
    <property type="entry name" value="PFKB_KINASES_2"/>
    <property type="match status" value="1"/>
</dbReference>
<evidence type="ECO:0000256" key="1">
    <source>
        <dbReference type="ARBA" id="ARBA00010688"/>
    </source>
</evidence>
<reference evidence="6 7" key="1">
    <citation type="journal article" date="2012" name="Stand. Genomic Sci.">
        <title>Genome sequence of the halotolerant bacterium Corynebacterium halotolerans type strain YIM 70093(T) (= DSM 44683(T)).</title>
        <authorList>
            <person name="Ruckert C."/>
            <person name="Albersmeier A."/>
            <person name="Al-Dilaimi A."/>
            <person name="Niehaus K."/>
            <person name="Szczepanowski R."/>
            <person name="Kalinowski J."/>
        </authorList>
    </citation>
    <scope>NUCLEOTIDE SEQUENCE [LARGE SCALE GENOMIC DNA]</scope>
    <source>
        <strain evidence="6">YIM 70093</strain>
    </source>
</reference>
<dbReference type="GO" id="GO:0005829">
    <property type="term" value="C:cytosol"/>
    <property type="evidence" value="ECO:0007669"/>
    <property type="project" value="TreeGrafter"/>
</dbReference>
<dbReference type="InterPro" id="IPR011611">
    <property type="entry name" value="PfkB_dom"/>
</dbReference>
<dbReference type="HOGENOM" id="CLU_027634_2_2_11"/>
<evidence type="ECO:0000313" key="6">
    <source>
        <dbReference type="EMBL" id="AGF71481.1"/>
    </source>
</evidence>
<dbReference type="InterPro" id="IPR002173">
    <property type="entry name" value="Carboh/pur_kinase_PfkB_CS"/>
</dbReference>
<evidence type="ECO:0000256" key="3">
    <source>
        <dbReference type="ARBA" id="ARBA00022777"/>
    </source>
</evidence>
<dbReference type="SUPFAM" id="SSF53613">
    <property type="entry name" value="Ribokinase-like"/>
    <property type="match status" value="1"/>
</dbReference>